<dbReference type="AlphaFoldDB" id="A0A0P6HDR0"/>
<keyword evidence="2" id="KW-1133">Transmembrane helix</keyword>
<dbReference type="EMBL" id="GDIQ01014087">
    <property type="protein sequence ID" value="JAN80650.1"/>
    <property type="molecule type" value="Transcribed_RNA"/>
</dbReference>
<dbReference type="EMBL" id="GDIQ01021527">
    <property type="protein sequence ID" value="JAN73210.1"/>
    <property type="molecule type" value="Transcribed_RNA"/>
</dbReference>
<organism evidence="3">
    <name type="scientific">Daphnia magna</name>
    <dbReference type="NCBI Taxonomy" id="35525"/>
    <lineage>
        <taxon>Eukaryota</taxon>
        <taxon>Metazoa</taxon>
        <taxon>Ecdysozoa</taxon>
        <taxon>Arthropoda</taxon>
        <taxon>Crustacea</taxon>
        <taxon>Branchiopoda</taxon>
        <taxon>Diplostraca</taxon>
        <taxon>Cladocera</taxon>
        <taxon>Anomopoda</taxon>
        <taxon>Daphniidae</taxon>
        <taxon>Daphnia</taxon>
    </lineage>
</organism>
<keyword evidence="2" id="KW-0472">Membrane</keyword>
<feature type="transmembrane region" description="Helical" evidence="2">
    <location>
        <begin position="57"/>
        <end position="73"/>
    </location>
</feature>
<feature type="compositionally biased region" description="Basic residues" evidence="1">
    <location>
        <begin position="9"/>
        <end position="22"/>
    </location>
</feature>
<name>A0A0P6HDR0_9CRUS</name>
<sequence>METCSKREKEKKKMMKKKRKGDKTKTKLVDADEAAPITEDDCHILVGRSLLGSCQSFSFFLSLILFLFVFVFYPCSLDIIHSICFCLKDILFTYLTFILVFFLFYLPSHFACGLVRSTGLKTSQQVLCSLATEITMHS</sequence>
<evidence type="ECO:0000256" key="1">
    <source>
        <dbReference type="SAM" id="MobiDB-lite"/>
    </source>
</evidence>
<protein>
    <submittedName>
        <fullName evidence="3">Uncharacterized protein</fullName>
    </submittedName>
</protein>
<feature type="region of interest" description="Disordered" evidence="1">
    <location>
        <begin position="1"/>
        <end position="25"/>
    </location>
</feature>
<evidence type="ECO:0000313" key="3">
    <source>
        <dbReference type="EMBL" id="JAN73210.1"/>
    </source>
</evidence>
<accession>A0A0P6HDR0</accession>
<feature type="transmembrane region" description="Helical" evidence="2">
    <location>
        <begin position="79"/>
        <end position="106"/>
    </location>
</feature>
<evidence type="ECO:0000256" key="2">
    <source>
        <dbReference type="SAM" id="Phobius"/>
    </source>
</evidence>
<proteinExistence type="predicted"/>
<reference evidence="3" key="1">
    <citation type="submission" date="2015-10" db="EMBL/GenBank/DDBJ databases">
        <title>EvidentialGene: Evidence-directed Construction of Complete mRNA Transcriptomes without Genomes.</title>
        <authorList>
            <person name="Gilbert D.G."/>
        </authorList>
    </citation>
    <scope>NUCLEOTIDE SEQUENCE</scope>
</reference>
<keyword evidence="2" id="KW-0812">Transmembrane</keyword>